<dbReference type="EMBL" id="QTTN01000005">
    <property type="protein sequence ID" value="REE91355.1"/>
    <property type="molecule type" value="Genomic_DNA"/>
</dbReference>
<dbReference type="InterPro" id="IPR028973">
    <property type="entry name" value="PhnB-like"/>
</dbReference>
<dbReference type="SUPFAM" id="SSF54593">
    <property type="entry name" value="Glyoxalase/Bleomycin resistance protein/Dihydroxybiphenyl dioxygenase"/>
    <property type="match status" value="1"/>
</dbReference>
<reference evidence="2 3" key="1">
    <citation type="submission" date="2018-08" db="EMBL/GenBank/DDBJ databases">
        <title>Genomic Encyclopedia of Type Strains, Phase III (KMG-III): the genomes of soil and plant-associated and newly described type strains.</title>
        <authorList>
            <person name="Whitman W."/>
        </authorList>
    </citation>
    <scope>NUCLEOTIDE SEQUENCE [LARGE SCALE GENOMIC DNA]</scope>
    <source>
        <strain evidence="2 3">CGMCC 1.10966</strain>
    </source>
</reference>
<dbReference type="PANTHER" id="PTHR33990">
    <property type="entry name" value="PROTEIN YJDN-RELATED"/>
    <property type="match status" value="1"/>
</dbReference>
<evidence type="ECO:0000313" key="2">
    <source>
        <dbReference type="EMBL" id="REE91355.1"/>
    </source>
</evidence>
<evidence type="ECO:0000313" key="3">
    <source>
        <dbReference type="Proteomes" id="UP000256304"/>
    </source>
</evidence>
<evidence type="ECO:0000259" key="1">
    <source>
        <dbReference type="Pfam" id="PF06983"/>
    </source>
</evidence>
<accession>A0A3D9SGI0</accession>
<name>A0A3D9SGI0_9BACL</name>
<dbReference type="Proteomes" id="UP000256304">
    <property type="component" value="Unassembled WGS sequence"/>
</dbReference>
<dbReference type="RefSeq" id="WP_116188114.1">
    <property type="nucleotide sequence ID" value="NZ_QTTN01000005.1"/>
</dbReference>
<dbReference type="AlphaFoldDB" id="A0A3D9SGI0"/>
<feature type="domain" description="PhnB-like" evidence="1">
    <location>
        <begin position="8"/>
        <end position="125"/>
    </location>
</feature>
<keyword evidence="3" id="KW-1185">Reference proteome</keyword>
<comment type="caution">
    <text evidence="2">The sequence shown here is derived from an EMBL/GenBank/DDBJ whole genome shotgun (WGS) entry which is preliminary data.</text>
</comment>
<dbReference type="InterPro" id="IPR029068">
    <property type="entry name" value="Glyas_Bleomycin-R_OHBP_Dase"/>
</dbReference>
<dbReference type="Pfam" id="PF06983">
    <property type="entry name" value="3-dmu-9_3-mt"/>
    <property type="match status" value="1"/>
</dbReference>
<protein>
    <submittedName>
        <fullName evidence="2">PhnB protein</fullName>
    </submittedName>
</protein>
<sequence length="132" mass="14712">MAKLRPYIYSDNAREQANFYAEALGGEILSIQTYNEMPGAAKDGKDGVMHLVLQAADQLFYMADTGPVERGNGLDLTLEFETDEEAGSVFNKLAEGGKIMMPFERMFWGTMFGRVMDKFGVRWQIATQASGH</sequence>
<dbReference type="OrthoDB" id="9795306at2"/>
<proteinExistence type="predicted"/>
<dbReference type="Gene3D" id="3.10.180.10">
    <property type="entry name" value="2,3-Dihydroxybiphenyl 1,2-Dioxygenase, domain 1"/>
    <property type="match status" value="1"/>
</dbReference>
<dbReference type="PANTHER" id="PTHR33990:SF1">
    <property type="entry name" value="PROTEIN YJDN"/>
    <property type="match status" value="1"/>
</dbReference>
<dbReference type="CDD" id="cd06588">
    <property type="entry name" value="PhnB_like"/>
    <property type="match status" value="1"/>
</dbReference>
<gene>
    <name evidence="2" type="ORF">A8990_10560</name>
</gene>
<organism evidence="2 3">
    <name type="scientific">Paenibacillus taihuensis</name>
    <dbReference type="NCBI Taxonomy" id="1156355"/>
    <lineage>
        <taxon>Bacteria</taxon>
        <taxon>Bacillati</taxon>
        <taxon>Bacillota</taxon>
        <taxon>Bacilli</taxon>
        <taxon>Bacillales</taxon>
        <taxon>Paenibacillaceae</taxon>
        <taxon>Paenibacillus</taxon>
    </lineage>
</organism>